<dbReference type="PANTHER" id="PTHR34980">
    <property type="entry name" value="INNER MEMBRANE PROTEIN-RELATED-RELATED"/>
    <property type="match status" value="1"/>
</dbReference>
<accession>A0A382A2K1</accession>
<evidence type="ECO:0000313" key="2">
    <source>
        <dbReference type="EMBL" id="SVA95619.1"/>
    </source>
</evidence>
<gene>
    <name evidence="2" type="ORF">METZ01_LOCUS148473</name>
</gene>
<dbReference type="InterPro" id="IPR008523">
    <property type="entry name" value="DUF805"/>
</dbReference>
<dbReference type="GO" id="GO:0005886">
    <property type="term" value="C:plasma membrane"/>
    <property type="evidence" value="ECO:0007669"/>
    <property type="project" value="TreeGrafter"/>
</dbReference>
<feature type="transmembrane region" description="Helical" evidence="1">
    <location>
        <begin position="68"/>
        <end position="85"/>
    </location>
</feature>
<proteinExistence type="predicted"/>
<name>A0A382A2K1_9ZZZZ</name>
<keyword evidence="1" id="KW-1133">Transmembrane helix</keyword>
<dbReference type="PANTHER" id="PTHR34980:SF2">
    <property type="entry name" value="INNER MEMBRANE PROTEIN YHAH-RELATED"/>
    <property type="match status" value="1"/>
</dbReference>
<reference evidence="2" key="1">
    <citation type="submission" date="2018-05" db="EMBL/GenBank/DDBJ databases">
        <authorList>
            <person name="Lanie J.A."/>
            <person name="Ng W.-L."/>
            <person name="Kazmierczak K.M."/>
            <person name="Andrzejewski T.M."/>
            <person name="Davidsen T.M."/>
            <person name="Wayne K.J."/>
            <person name="Tettelin H."/>
            <person name="Glass J.I."/>
            <person name="Rusch D."/>
            <person name="Podicherti R."/>
            <person name="Tsui H.-C.T."/>
            <person name="Winkler M.E."/>
        </authorList>
    </citation>
    <scope>NUCLEOTIDE SEQUENCE</scope>
</reference>
<dbReference type="AlphaFoldDB" id="A0A382A2K1"/>
<keyword evidence="1" id="KW-0812">Transmembrane</keyword>
<keyword evidence="1" id="KW-0472">Membrane</keyword>
<feature type="transmembrane region" description="Helical" evidence="1">
    <location>
        <begin position="122"/>
        <end position="142"/>
    </location>
</feature>
<dbReference type="EMBL" id="UINC01023613">
    <property type="protein sequence ID" value="SVA95619.1"/>
    <property type="molecule type" value="Genomic_DNA"/>
</dbReference>
<evidence type="ECO:0000256" key="1">
    <source>
        <dbReference type="SAM" id="Phobius"/>
    </source>
</evidence>
<dbReference type="Pfam" id="PF05656">
    <property type="entry name" value="DUF805"/>
    <property type="match status" value="1"/>
</dbReference>
<organism evidence="2">
    <name type="scientific">marine metagenome</name>
    <dbReference type="NCBI Taxonomy" id="408172"/>
    <lineage>
        <taxon>unclassified sequences</taxon>
        <taxon>metagenomes</taxon>
        <taxon>ecological metagenomes</taxon>
    </lineage>
</organism>
<sequence length="162" mass="17970">MNCSVCSAELEEGAQFCGVCGTRVEGNDFLPGADQQGVEQPMVGFTQAISLGFSNYINFQGRATRAEYWWWFLFIVIADVVLGIVDAILGAGFLGPLFGLAVLVPGFALGARRLHDIGKSGWFQLLYIVIFIGWIILLVWFIRQGERGQNHYGFDPRTTSRQ</sequence>
<protein>
    <submittedName>
        <fullName evidence="2">Uncharacterized protein</fullName>
    </submittedName>
</protein>